<comment type="caution">
    <text evidence="1">The sequence shown here is derived from an EMBL/GenBank/DDBJ whole genome shotgun (WGS) entry which is preliminary data.</text>
</comment>
<protein>
    <submittedName>
        <fullName evidence="1">Uncharacterized protein</fullName>
    </submittedName>
</protein>
<proteinExistence type="predicted"/>
<dbReference type="EMBL" id="CM042889">
    <property type="protein sequence ID" value="KAI4319967.1"/>
    <property type="molecule type" value="Genomic_DNA"/>
</dbReference>
<dbReference type="Proteomes" id="UP001057402">
    <property type="component" value="Chromosome 10"/>
</dbReference>
<gene>
    <name evidence="1" type="ORF">MLD38_033497</name>
</gene>
<sequence length="681" mass="77492">MSFSKPSFVNSLKPLPLSRRFLLPIRSLSFSTPEEAAAERRRRKRRLRIEPPLSNRPGAGTAPRPPSSIPQNPNSPKLPEPVSALTGKRLDLHNRILTLLRQEPQPDLTEAALLTRHSIYSNCRPTIFTANSVLASLLRHCQYSDFLALHRFITQANVAPNVITYNLLFQLYMDCRKPDTALEHYKQFINEAPINPSLATYRVMIKGLVDNDRFEKAMELKEEMSAKGFKPDPVIYHYLMSGCVKNGNSDGVFELYEELKEKVGGEVVDGVVIGGLMKGYFLKGMEEEAMQCYQEIKYKKMTAVAYNSVLDALKNNGKFEDALKLFDEMLKEHEPPKRLSVNLGSFNVIVDGYCRERKFEKAIETFRRMEDYKCVPDDLSYNVLIEQLCKNGMLERGEELSREMSEKRVNPDEYTYSLLMDACIENNRPDDAVGYFKKMIDSGLRPNQAVYDRLVAGLVQSGKVDEAKSLFDIMVKKLKMNVAGYQFMMKSLSDVGRLDDVLKIVDEMLDEEARVLFNEDFEEFVKGELRKGGREDDLAKLVEEKERLKAEAKAREIAEMEEGRRRQRESIELAMRKTGIRWNKDGEGEGSKDAEVISASGGEDSAGDSTSTSQELQLEVEHGEQPNPRSPSLPQPPKILQYHSSISVLSESVPRHRISCRFFQLHPPEFDDMGSDPILRL</sequence>
<evidence type="ECO:0000313" key="1">
    <source>
        <dbReference type="EMBL" id="KAI4319967.1"/>
    </source>
</evidence>
<name>A0ACB9M930_9MYRT</name>
<organism evidence="1 2">
    <name type="scientific">Melastoma candidum</name>
    <dbReference type="NCBI Taxonomy" id="119954"/>
    <lineage>
        <taxon>Eukaryota</taxon>
        <taxon>Viridiplantae</taxon>
        <taxon>Streptophyta</taxon>
        <taxon>Embryophyta</taxon>
        <taxon>Tracheophyta</taxon>
        <taxon>Spermatophyta</taxon>
        <taxon>Magnoliopsida</taxon>
        <taxon>eudicotyledons</taxon>
        <taxon>Gunneridae</taxon>
        <taxon>Pentapetalae</taxon>
        <taxon>rosids</taxon>
        <taxon>malvids</taxon>
        <taxon>Myrtales</taxon>
        <taxon>Melastomataceae</taxon>
        <taxon>Melastomatoideae</taxon>
        <taxon>Melastomateae</taxon>
        <taxon>Melastoma</taxon>
    </lineage>
</organism>
<evidence type="ECO:0000313" key="2">
    <source>
        <dbReference type="Proteomes" id="UP001057402"/>
    </source>
</evidence>
<reference evidence="2" key="1">
    <citation type="journal article" date="2023" name="Front. Plant Sci.">
        <title>Chromosomal-level genome assembly of Melastoma candidum provides insights into trichome evolution.</title>
        <authorList>
            <person name="Zhong Y."/>
            <person name="Wu W."/>
            <person name="Sun C."/>
            <person name="Zou P."/>
            <person name="Liu Y."/>
            <person name="Dai S."/>
            <person name="Zhou R."/>
        </authorList>
    </citation>
    <scope>NUCLEOTIDE SEQUENCE [LARGE SCALE GENOMIC DNA]</scope>
</reference>
<keyword evidence="2" id="KW-1185">Reference proteome</keyword>
<accession>A0ACB9M930</accession>